<dbReference type="eggNOG" id="ENOG502QT47">
    <property type="taxonomic scope" value="Eukaryota"/>
</dbReference>
<feature type="domain" description="DUF4455" evidence="2">
    <location>
        <begin position="40"/>
        <end position="509"/>
    </location>
</feature>
<dbReference type="OMA" id="CDYHPEE"/>
<keyword evidence="5" id="KW-1185">Reference proteome</keyword>
<dbReference type="Pfam" id="PF14643">
    <property type="entry name" value="DUF4455"/>
    <property type="match status" value="1"/>
</dbReference>
<evidence type="ECO:0000256" key="1">
    <source>
        <dbReference type="SAM" id="MobiDB-lite"/>
    </source>
</evidence>
<dbReference type="InParanoid" id="F2TZ68"/>
<dbReference type="Proteomes" id="UP000007799">
    <property type="component" value="Unassembled WGS sequence"/>
</dbReference>
<dbReference type="FunCoup" id="F2TZ68">
    <property type="interactions" value="34"/>
</dbReference>
<dbReference type="InterPro" id="IPR028089">
    <property type="entry name" value="DUF4455"/>
</dbReference>
<dbReference type="PANTHER" id="PTHR21444">
    <property type="entry name" value="COILED-COIL DOMAIN-CONTAINING PROTEIN 180"/>
    <property type="match status" value="1"/>
</dbReference>
<gene>
    <name evidence="4" type="ORF">PTSG_01868</name>
</gene>
<name>F2TZ68_SALR5</name>
<dbReference type="InterPro" id="IPR027914">
    <property type="entry name" value="DUF4456"/>
</dbReference>
<evidence type="ECO:0008006" key="6">
    <source>
        <dbReference type="Google" id="ProtNLM"/>
    </source>
</evidence>
<feature type="compositionally biased region" description="Low complexity" evidence="1">
    <location>
        <begin position="1133"/>
        <end position="1146"/>
    </location>
</feature>
<feature type="domain" description="DUF4456" evidence="3">
    <location>
        <begin position="1217"/>
        <end position="1425"/>
    </location>
</feature>
<dbReference type="GeneID" id="16078441"/>
<evidence type="ECO:0000313" key="5">
    <source>
        <dbReference type="Proteomes" id="UP000007799"/>
    </source>
</evidence>
<reference evidence="4" key="1">
    <citation type="submission" date="2009-08" db="EMBL/GenBank/DDBJ databases">
        <title>Annotation of Salpingoeca rosetta.</title>
        <authorList>
            <consortium name="The Broad Institute Genome Sequencing Platform"/>
            <person name="Russ C."/>
            <person name="Cuomo C."/>
            <person name="Burger G."/>
            <person name="Gray M.W."/>
            <person name="Holland P.W.H."/>
            <person name="King N."/>
            <person name="Lang F.B.F."/>
            <person name="Roger A.J."/>
            <person name="Ruiz-Trillo I."/>
            <person name="Young S.K."/>
            <person name="Zeng Q."/>
            <person name="Gargeya S."/>
            <person name="Alvarado L."/>
            <person name="Berlin A."/>
            <person name="Chapman S.B."/>
            <person name="Chen Z."/>
            <person name="Freedman E."/>
            <person name="Gellesch M."/>
            <person name="Goldberg J."/>
            <person name="Griggs A."/>
            <person name="Gujja S."/>
            <person name="Heilman E."/>
            <person name="Heiman D."/>
            <person name="Howarth C."/>
            <person name="Mehta T."/>
            <person name="Neiman D."/>
            <person name="Pearson M."/>
            <person name="Roberts A."/>
            <person name="Saif S."/>
            <person name="Shea T."/>
            <person name="Shenoy N."/>
            <person name="Sisk P."/>
            <person name="Stolte C."/>
            <person name="Sykes S."/>
            <person name="White J."/>
            <person name="Yandava C."/>
            <person name="Haas B."/>
            <person name="Nusbaum C."/>
            <person name="Birren B."/>
        </authorList>
    </citation>
    <scope>NUCLEOTIDE SEQUENCE [LARGE SCALE GENOMIC DNA]</scope>
    <source>
        <strain evidence="4">ATCC 50818</strain>
    </source>
</reference>
<feature type="region of interest" description="Disordered" evidence="1">
    <location>
        <begin position="1125"/>
        <end position="1176"/>
    </location>
</feature>
<feature type="compositionally biased region" description="Low complexity" evidence="1">
    <location>
        <begin position="548"/>
        <end position="562"/>
    </location>
</feature>
<evidence type="ECO:0000259" key="3">
    <source>
        <dbReference type="Pfam" id="PF14644"/>
    </source>
</evidence>
<feature type="region of interest" description="Disordered" evidence="1">
    <location>
        <begin position="600"/>
        <end position="729"/>
    </location>
</feature>
<dbReference type="RefSeq" id="XP_004997848.1">
    <property type="nucleotide sequence ID" value="XM_004997791.1"/>
</dbReference>
<sequence>MMAEDEIVEVRALPDRVVDRATHHAGGSNGELSLTERIGRDRHDRHISAWNKLHADLAAVREEVDERIMEHSQRARQKILESDEEARELLAQLQDDRALRTMSWQQVVMCRTMITEHLQGCNSIIDTLYNTLMEIEAQRVEKLRGVLRDAHRLIVSIAHVLPSEADRMVYAEAEEINRTMLDNYVAYADVKAQLLADRVNMEEHMDVQWEILSERWKHFKEQDLTQQCLDTILDLTAYDEQRCLRLDQFNRDLHDLMQTRIELMKSAAHLSPAFAAASEYDARLQAWQADMRNIHNTYAQMHHTLRSDLQRLLQEKQDECNAAVTSCLRSLVDENVCSPERARLLVDRECRHACVVVLRDSHKETEAFVQALDDVSATLHAEADALTEICRSLYEQWTECGQMVAQQEDAVVEKIHGLRSLLRQRQAETEQALDMKIDALRQAGSKDALAGLKRAVETHLTQAKKLLEEYGDSAKGVPTTHPTKIKAQAEAYFERVEAILGVVRLSEKAADREADPRHIVRAHGRDFRMKRRRWAPTLIGVRNHAPVSSSQSRTSSRGSTRTRASEVQGGEKRAVFLSTLPKLRRVVSRVDSTVAVDEAEVAKERRERGLQPPGNRRSTGRNSTNSVAVVGELGSLTVTPRRRSRVRASAQTMMTTVSEVTNGGNSRVRHTADATASEAGGSHAGRGSDTQRTAANVVVVEDHDDDDDDDGDGDGDAAVGLREDDEYDEVLDERDEFGGNGMEDEGVEEEDADLIGLDDAEREQRRLDPLARPFVRQHIPAVRLASDVAAREVVHNIALSENDALKIWAHICSSWLSHADDFQAESVEHAEEFSTARRREVEAEVDAAIEMHDGRMRRIEEDVHNVRAAELMMHQHRVYQHSQAVEQELLQEKDRSGELQQQLNREALQFERAIDLACGELCSKRSRKELQMHKEAIEDQYRGYRKVIREALIQYRKSLDVFLRRLKESNASFRASFRSFTENGNFSSDEIVQYKQVITHVFSRIDQIEGDILTELEGLESSFMAQANGHMERFQNDYTIHHRDVSLLEDTRHMISTCKVKIQSEINKCDSAFKKLEATFAQLDKIKRDVTGEADRIFSLMKALSDGVIEQAAYLNCIKHGAPHSYHGERSGSARASRLSAASHASKGARQSTAKSTKSTGKRKGQSSKQPVANGRNTVPVAVRGLRLMVEDWIPGRPDSFMHTITSHRITCRSAIIHLAVPFYEKGHARHTLRPLEIRETIQSYMDNVQDILNELDDRARTYYEKAVQLLIDLLARINSMFMVSTRAVFENITFKCVSQHTNAMHALHGDSLAKMRKAWTQQHQQHMARLRPQLAHPALADDLQQLDKEEHKRIQDVDSALHALTEQSVEADDDALTTFVNDMNQMVHNLCNIFEDVLNPNELYLPSRDPTAPPEVAEQRQKGRFPLIVTGQVMPGKHRRLTSAHGVGMLSTSLHHRAIEARDASVQVAREHFAAASKSREQTWEDVRAGLQLEQTTWSDTISRIRSLTEDQA</sequence>
<feature type="compositionally biased region" description="Polar residues" evidence="1">
    <location>
        <begin position="1149"/>
        <end position="1159"/>
    </location>
</feature>
<organism evidence="5">
    <name type="scientific">Salpingoeca rosetta (strain ATCC 50818 / BSB-021)</name>
    <dbReference type="NCBI Taxonomy" id="946362"/>
    <lineage>
        <taxon>Eukaryota</taxon>
        <taxon>Choanoflagellata</taxon>
        <taxon>Craspedida</taxon>
        <taxon>Salpingoecidae</taxon>
        <taxon>Salpingoeca</taxon>
    </lineage>
</organism>
<feature type="compositionally biased region" description="Polar residues" evidence="1">
    <location>
        <begin position="1167"/>
        <end position="1176"/>
    </location>
</feature>
<dbReference type="InterPro" id="IPR030476">
    <property type="entry name" value="Pentaxin_CS"/>
</dbReference>
<dbReference type="EMBL" id="GL832957">
    <property type="protein sequence ID" value="EGD78892.1"/>
    <property type="molecule type" value="Genomic_DNA"/>
</dbReference>
<feature type="compositionally biased region" description="Polar residues" evidence="1">
    <location>
        <begin position="616"/>
        <end position="627"/>
    </location>
</feature>
<evidence type="ECO:0000313" key="4">
    <source>
        <dbReference type="EMBL" id="EGD78892.1"/>
    </source>
</evidence>
<proteinExistence type="predicted"/>
<dbReference type="STRING" id="946362.F2TZ68"/>
<dbReference type="OrthoDB" id="431588at2759"/>
<dbReference type="PROSITE" id="PS00289">
    <property type="entry name" value="PTX_1"/>
    <property type="match status" value="1"/>
</dbReference>
<protein>
    <recommendedName>
        <fullName evidence="6">DUF4455 domain-containing protein</fullName>
    </recommendedName>
</protein>
<evidence type="ECO:0000259" key="2">
    <source>
        <dbReference type="Pfam" id="PF14643"/>
    </source>
</evidence>
<feature type="compositionally biased region" description="Basic and acidic residues" evidence="1">
    <location>
        <begin position="600"/>
        <end position="609"/>
    </location>
</feature>
<dbReference type="PANTHER" id="PTHR21444:SF14">
    <property type="entry name" value="COILED-COIL DOMAIN-CONTAINING PROTEIN 180"/>
    <property type="match status" value="1"/>
</dbReference>
<feature type="compositionally biased region" description="Polar residues" evidence="1">
    <location>
        <begin position="649"/>
        <end position="665"/>
    </location>
</feature>
<feature type="compositionally biased region" description="Acidic residues" evidence="1">
    <location>
        <begin position="702"/>
        <end position="715"/>
    </location>
</feature>
<dbReference type="Pfam" id="PF14644">
    <property type="entry name" value="DUF4456"/>
    <property type="match status" value="1"/>
</dbReference>
<accession>F2TZ68</accession>
<dbReference type="KEGG" id="sre:PTSG_01868"/>
<feature type="region of interest" description="Disordered" evidence="1">
    <location>
        <begin position="538"/>
        <end position="570"/>
    </location>
</feature>